<dbReference type="Pfam" id="PF07715">
    <property type="entry name" value="Plug"/>
    <property type="match status" value="1"/>
</dbReference>
<dbReference type="InterPro" id="IPR036942">
    <property type="entry name" value="Beta-barrel_TonB_sf"/>
</dbReference>
<keyword evidence="8" id="KW-0675">Receptor</keyword>
<keyword evidence="9" id="KW-1185">Reference proteome</keyword>
<dbReference type="eggNOG" id="COG4771">
    <property type="taxonomic scope" value="Bacteria"/>
</dbReference>
<evidence type="ECO:0000256" key="5">
    <source>
        <dbReference type="ARBA" id="ARBA00023237"/>
    </source>
</evidence>
<name>B3PG12_CELJU</name>
<dbReference type="SUPFAM" id="SSF56935">
    <property type="entry name" value="Porins"/>
    <property type="match status" value="1"/>
</dbReference>
<organism evidence="8 9">
    <name type="scientific">Cellvibrio japonicus (strain Ueda107)</name>
    <name type="common">Pseudomonas fluorescens subsp. cellulosa</name>
    <dbReference type="NCBI Taxonomy" id="498211"/>
    <lineage>
        <taxon>Bacteria</taxon>
        <taxon>Pseudomonadati</taxon>
        <taxon>Pseudomonadota</taxon>
        <taxon>Gammaproteobacteria</taxon>
        <taxon>Cellvibrionales</taxon>
        <taxon>Cellvibrionaceae</taxon>
        <taxon>Cellvibrio</taxon>
    </lineage>
</organism>
<gene>
    <name evidence="8" type="ordered locus">CJA_3466</name>
</gene>
<evidence type="ECO:0000256" key="1">
    <source>
        <dbReference type="ARBA" id="ARBA00004442"/>
    </source>
</evidence>
<dbReference type="PANTHER" id="PTHR40980:SF3">
    <property type="entry name" value="TONB-DEPENDENT RECEPTOR-LIKE BETA-BARREL DOMAIN-CONTAINING PROTEIN"/>
    <property type="match status" value="1"/>
</dbReference>
<dbReference type="KEGG" id="cja:CJA_3466"/>
<evidence type="ECO:0000256" key="4">
    <source>
        <dbReference type="ARBA" id="ARBA00023136"/>
    </source>
</evidence>
<keyword evidence="2 6" id="KW-0732">Signal</keyword>
<dbReference type="InterPro" id="IPR010104">
    <property type="entry name" value="TonB_rcpt_bac"/>
</dbReference>
<dbReference type="InterPro" id="IPR010917">
    <property type="entry name" value="TonB_rcpt_CS"/>
</dbReference>
<proteinExistence type="predicted"/>
<protein>
    <submittedName>
        <fullName evidence="8">Putative TonB-dependent receptor</fullName>
    </submittedName>
</protein>
<dbReference type="HOGENOM" id="CLU_006935_2_0_6"/>
<accession>B3PG12</accession>
<keyword evidence="3" id="KW-0798">TonB box</keyword>
<sequence>MKHPNRFSHKLLPGLISAIIATGAQAQSDHVEEVVVTGVRSAQEKAIDIKRNAAEVVDSISSEDIGKLPDSTISDSLQRITGIQIARSAGQGGLVSIRGSREVLSTLNGELFLTAENILNSQANYTDVPAALISGANVSKSSSAKQLEGGIGGSIDLLTRRSLTLSEGFSASVRAQGSYGSITEETDPEISGLLGFNWNDQTAMSLGFSYADQTLSDNAVYTRAGEDRTAETWGCDCDLDGDGQKNTDSLMMMAWNGPQLYNRITERERIGLTYNLNTQLSDSLELNIDMFYNTMDEKASGNILNISAEGINYDRSRITQLHGVRSTGNTGLYTNTYATGFTANMSGGIRAGVDSDYVDTSAFNNSVELKFDNGGAFTGSLRLVSSRANREQSNLDLAQSAASPGGDDGLVYNVNGDTRVVNPGWIADFYPVTFMTGKDSVNVMFDQTFANRLAQKESWYFHSAWLEGERHTSNLDVLRFDGNYKLADEGVTSIDFGLRRADRDMSRNTYHYFMDTGLIAYEPTSMTPYNMLVKYHEAGYVPNVTSGGQFANYLVEVSPGVYDTVDNLNIEPVRGVNLDEAYVAKYLHTVSDMGALVNGYNLNIPMVDVSRIGNHKDFMDGLYDTNHVRKQRPDASYSVTESRESFYVSANFESNLTDNIILNGNAGVRHVSTSITVERNITDGTLVPDVFAGADPNHTLYEDKGDEYLTVNHSHFLPSINANLLFGDSFKLKASYDERTSLQSLNNFGEASSTTYSSFQTDSNTGETYQAIQEVKRGGNPYLNPWSAKVYNLAGEYYPANNALLGLTLFYMDIGGFVDTKSTHAALPDSDGVVRNGATIQELVNGKNATIEGVEFSYQQSFDFLPGPLANTGLTFNYTYSPSTKEGWKFAADGKEVPFNATAKNQSNLVLWYNDDQFEFRIAANYLSKRYDGQLASWTTDPLVTDNEEKILGGLDRWEDETLYIDLNGTYHVTDAIDINLNVQNLTEEGSYSYIHWSNFRSGYQAYERRITLGINARF</sequence>
<reference evidence="8 9" key="1">
    <citation type="journal article" date="2008" name="J. Bacteriol.">
        <title>Insights into plant cell wall degradation from the genome sequence of the soil bacterium Cellvibrio japonicus.</title>
        <authorList>
            <person name="Deboy R.T."/>
            <person name="Mongodin E.F."/>
            <person name="Fouts D.E."/>
            <person name="Tailford L.E."/>
            <person name="Khouri H."/>
            <person name="Emerson J.B."/>
            <person name="Mohamoud Y."/>
            <person name="Watkins K."/>
            <person name="Henrissat B."/>
            <person name="Gilbert H.J."/>
            <person name="Nelson K.E."/>
        </authorList>
    </citation>
    <scope>NUCLEOTIDE SEQUENCE [LARGE SCALE GENOMIC DNA]</scope>
    <source>
        <strain evidence="8 9">Ueda107</strain>
    </source>
</reference>
<dbReference type="NCBIfam" id="TIGR01782">
    <property type="entry name" value="TonB-Xanth-Caul"/>
    <property type="match status" value="1"/>
</dbReference>
<dbReference type="STRING" id="498211.CJA_3466"/>
<keyword evidence="5" id="KW-0998">Cell outer membrane</keyword>
<dbReference type="Gene3D" id="2.170.130.10">
    <property type="entry name" value="TonB-dependent receptor, plug domain"/>
    <property type="match status" value="1"/>
</dbReference>
<dbReference type="InterPro" id="IPR012910">
    <property type="entry name" value="Plug_dom"/>
</dbReference>
<keyword evidence="4" id="KW-0472">Membrane</keyword>
<evidence type="ECO:0000259" key="7">
    <source>
        <dbReference type="Pfam" id="PF07715"/>
    </source>
</evidence>
<dbReference type="RefSeq" id="WP_012489041.1">
    <property type="nucleotide sequence ID" value="NC_010995.1"/>
</dbReference>
<comment type="subcellular location">
    <subcellularLocation>
        <location evidence="1">Cell outer membrane</location>
    </subcellularLocation>
</comment>
<dbReference type="Gene3D" id="2.40.170.20">
    <property type="entry name" value="TonB-dependent receptor, beta-barrel domain"/>
    <property type="match status" value="1"/>
</dbReference>
<evidence type="ECO:0000256" key="3">
    <source>
        <dbReference type="ARBA" id="ARBA00023077"/>
    </source>
</evidence>
<feature type="signal peptide" evidence="6">
    <location>
        <begin position="1"/>
        <end position="26"/>
    </location>
</feature>
<dbReference type="PANTHER" id="PTHR40980">
    <property type="entry name" value="PLUG DOMAIN-CONTAINING PROTEIN"/>
    <property type="match status" value="1"/>
</dbReference>
<dbReference type="AlphaFoldDB" id="B3PG12"/>
<evidence type="ECO:0000313" key="8">
    <source>
        <dbReference type="EMBL" id="ACE84483.1"/>
    </source>
</evidence>
<evidence type="ECO:0000256" key="6">
    <source>
        <dbReference type="SAM" id="SignalP"/>
    </source>
</evidence>
<dbReference type="PROSITE" id="PS01156">
    <property type="entry name" value="TONB_DEPENDENT_REC_2"/>
    <property type="match status" value="1"/>
</dbReference>
<evidence type="ECO:0000313" key="9">
    <source>
        <dbReference type="Proteomes" id="UP000001036"/>
    </source>
</evidence>
<feature type="domain" description="TonB-dependent receptor plug" evidence="7">
    <location>
        <begin position="50"/>
        <end position="153"/>
    </location>
</feature>
<dbReference type="GO" id="GO:0009279">
    <property type="term" value="C:cell outer membrane"/>
    <property type="evidence" value="ECO:0007669"/>
    <property type="project" value="UniProtKB-SubCell"/>
</dbReference>
<dbReference type="eggNOG" id="COG1629">
    <property type="taxonomic scope" value="Bacteria"/>
</dbReference>
<dbReference type="EMBL" id="CP000934">
    <property type="protein sequence ID" value="ACE84483.1"/>
    <property type="molecule type" value="Genomic_DNA"/>
</dbReference>
<evidence type="ECO:0000256" key="2">
    <source>
        <dbReference type="ARBA" id="ARBA00022729"/>
    </source>
</evidence>
<dbReference type="InterPro" id="IPR037066">
    <property type="entry name" value="Plug_dom_sf"/>
</dbReference>
<dbReference type="OrthoDB" id="8727862at2"/>
<dbReference type="Proteomes" id="UP000001036">
    <property type="component" value="Chromosome"/>
</dbReference>
<feature type="chain" id="PRO_5002794047" evidence="6">
    <location>
        <begin position="27"/>
        <end position="1019"/>
    </location>
</feature>